<sequence length="422" mass="46875">MAQNSEGLWVHMKFGWSIPRRNGKSELLIMRAMYGISHGERVLYTAHRTTTSHNAWEKVIERLAKAGFTEGEDFKTTKQFGLERIEWLGGEGLINFRTRSSKGGLGEGYDLLIVDEAQEYTSDQESALKYVVTDSKNPQTLMCGTPPTAVSSGTVFLTLRKDVLTGKAEDCGWAEWSVPELSDTHDPELWYQTNPSLGTILTERTVRSELGDDQVDDNIQRLGLWLRYSQRSAISRKEWLEYKFDSVPELKRGAKLYFGVKYSKYTPNVSLSVAVKTADGRVFIEALDCRPVREGNGWLIEYLRAPSAEKAVIDGAGNQSILTEDMKNAGVKCKALLPKVAEVVEANALFEQKLFEGQICHAAQPSLTQAAANCEHRAIGSGGGYGYTSILEGADISLLEAVALAHWACASAKEKKKQMIRY</sequence>
<dbReference type="Gene3D" id="3.40.50.300">
    <property type="entry name" value="P-loop containing nucleotide triphosphate hydrolases"/>
    <property type="match status" value="1"/>
</dbReference>
<protein>
    <submittedName>
        <fullName evidence="1">Large Terminase</fullName>
    </submittedName>
</protein>
<dbReference type="EMBL" id="BK015442">
    <property type="protein sequence ID" value="DAE06798.1"/>
    <property type="molecule type" value="Genomic_DNA"/>
</dbReference>
<dbReference type="InterPro" id="IPR027417">
    <property type="entry name" value="P-loop_NTPase"/>
</dbReference>
<organism evidence="1">
    <name type="scientific">Siphoviridae sp. ctXBp18</name>
    <dbReference type="NCBI Taxonomy" id="2825541"/>
    <lineage>
        <taxon>Viruses</taxon>
        <taxon>Duplodnaviria</taxon>
        <taxon>Heunggongvirae</taxon>
        <taxon>Uroviricota</taxon>
        <taxon>Caudoviricetes</taxon>
    </lineage>
</organism>
<accession>A0A8S5PIB1</accession>
<reference evidence="1" key="1">
    <citation type="journal article" date="2021" name="Proc. Natl. Acad. Sci. U.S.A.">
        <title>A Catalog of Tens of Thousands of Viruses from Human Metagenomes Reveals Hidden Associations with Chronic Diseases.</title>
        <authorList>
            <person name="Tisza M.J."/>
            <person name="Buck C.B."/>
        </authorList>
    </citation>
    <scope>NUCLEOTIDE SEQUENCE</scope>
    <source>
        <strain evidence="1">CtXBp18</strain>
    </source>
</reference>
<dbReference type="SUPFAM" id="SSF52540">
    <property type="entry name" value="P-loop containing nucleoside triphosphate hydrolases"/>
    <property type="match status" value="1"/>
</dbReference>
<name>A0A8S5PIB1_9CAUD</name>
<proteinExistence type="predicted"/>
<evidence type="ECO:0000313" key="1">
    <source>
        <dbReference type="EMBL" id="DAE06798.1"/>
    </source>
</evidence>